<feature type="non-terminal residue" evidence="1">
    <location>
        <position position="192"/>
    </location>
</feature>
<dbReference type="AlphaFoldDB" id="X1KLG9"/>
<dbReference type="EMBL" id="BARV01002323">
    <property type="protein sequence ID" value="GAH90969.1"/>
    <property type="molecule type" value="Genomic_DNA"/>
</dbReference>
<gene>
    <name evidence="1" type="ORF">S06H3_06087</name>
</gene>
<reference evidence="1" key="1">
    <citation type="journal article" date="2014" name="Front. Microbiol.">
        <title>High frequency of phylogenetically diverse reductive dehalogenase-homologous genes in deep subseafloor sedimentary metagenomes.</title>
        <authorList>
            <person name="Kawai M."/>
            <person name="Futagami T."/>
            <person name="Toyoda A."/>
            <person name="Takaki Y."/>
            <person name="Nishi S."/>
            <person name="Hori S."/>
            <person name="Arai W."/>
            <person name="Tsubouchi T."/>
            <person name="Morono Y."/>
            <person name="Uchiyama I."/>
            <person name="Ito T."/>
            <person name="Fujiyama A."/>
            <person name="Inagaki F."/>
            <person name="Takami H."/>
        </authorList>
    </citation>
    <scope>NUCLEOTIDE SEQUENCE</scope>
    <source>
        <strain evidence="1">Expedition CK06-06</strain>
    </source>
</reference>
<sequence length="192" mass="18799">MVLTGSTTIGTTTVGDLSVEGSTILGDSTSDTLILNPATLTWAGGNKTIDITGAATRTLSILNSTDGRVANLDLSDGSLFTANTSRLTNTGALENITGYSQSSGDFAILGTGTFSTATGAISLNGDVTIAANKNLTLSSGGGHISYFYKAISGSPIINVSGGSGGSGNAIGGAGGAGTSRGQQSNLVANALN</sequence>
<comment type="caution">
    <text evidence="1">The sequence shown here is derived from an EMBL/GenBank/DDBJ whole genome shotgun (WGS) entry which is preliminary data.</text>
</comment>
<proteinExistence type="predicted"/>
<name>X1KLG9_9ZZZZ</name>
<evidence type="ECO:0000313" key="1">
    <source>
        <dbReference type="EMBL" id="GAH90969.1"/>
    </source>
</evidence>
<organism evidence="1">
    <name type="scientific">marine sediment metagenome</name>
    <dbReference type="NCBI Taxonomy" id="412755"/>
    <lineage>
        <taxon>unclassified sequences</taxon>
        <taxon>metagenomes</taxon>
        <taxon>ecological metagenomes</taxon>
    </lineage>
</organism>
<protein>
    <submittedName>
        <fullName evidence="1">Uncharacterized protein</fullName>
    </submittedName>
</protein>
<accession>X1KLG9</accession>